<organism evidence="1 2">
    <name type="scientific">Abeliophyllum distichum</name>
    <dbReference type="NCBI Taxonomy" id="126358"/>
    <lineage>
        <taxon>Eukaryota</taxon>
        <taxon>Viridiplantae</taxon>
        <taxon>Streptophyta</taxon>
        <taxon>Embryophyta</taxon>
        <taxon>Tracheophyta</taxon>
        <taxon>Spermatophyta</taxon>
        <taxon>Magnoliopsida</taxon>
        <taxon>eudicotyledons</taxon>
        <taxon>Gunneridae</taxon>
        <taxon>Pentapetalae</taxon>
        <taxon>asterids</taxon>
        <taxon>lamiids</taxon>
        <taxon>Lamiales</taxon>
        <taxon>Oleaceae</taxon>
        <taxon>Forsythieae</taxon>
        <taxon>Abeliophyllum</taxon>
    </lineage>
</organism>
<dbReference type="EMBL" id="JBFOLK010000003">
    <property type="protein sequence ID" value="KAL2526601.1"/>
    <property type="molecule type" value="Genomic_DNA"/>
</dbReference>
<dbReference type="Proteomes" id="UP001604336">
    <property type="component" value="Unassembled WGS sequence"/>
</dbReference>
<comment type="caution">
    <text evidence="1">The sequence shown here is derived from an EMBL/GenBank/DDBJ whole genome shotgun (WGS) entry which is preliminary data.</text>
</comment>
<sequence length="116" mass="13451">MAVDKNPFSQPIDINIVTLNLEKLGIPRFKLVIDNGEDESRPSAFEHLKGNVVMHERVNLCARCHKEIGDVTARLYEQPIRPVNTTSFHPFGEQVRPFYRKQYGSFQNIRTFRPQP</sequence>
<reference evidence="2" key="1">
    <citation type="submission" date="2024-07" db="EMBL/GenBank/DDBJ databases">
        <title>Two chromosome-level genome assemblies of Korean endemic species Abeliophyllum distichum and Forsythia ovata (Oleaceae).</title>
        <authorList>
            <person name="Jang H."/>
        </authorList>
    </citation>
    <scope>NUCLEOTIDE SEQUENCE [LARGE SCALE GENOMIC DNA]</scope>
</reference>
<protein>
    <submittedName>
        <fullName evidence="1">Retroelement</fullName>
    </submittedName>
</protein>
<keyword evidence="2" id="KW-1185">Reference proteome</keyword>
<accession>A0ABD1UNG0</accession>
<dbReference type="AlphaFoldDB" id="A0ABD1UNG0"/>
<name>A0ABD1UNG0_9LAMI</name>
<evidence type="ECO:0000313" key="1">
    <source>
        <dbReference type="EMBL" id="KAL2526601.1"/>
    </source>
</evidence>
<proteinExistence type="predicted"/>
<evidence type="ECO:0000313" key="2">
    <source>
        <dbReference type="Proteomes" id="UP001604336"/>
    </source>
</evidence>
<gene>
    <name evidence="1" type="ORF">Adt_11655</name>
</gene>